<evidence type="ECO:0000313" key="2">
    <source>
        <dbReference type="Proteomes" id="UP000789366"/>
    </source>
</evidence>
<dbReference type="EMBL" id="CAJVPW010005076">
    <property type="protein sequence ID" value="CAG8549678.1"/>
    <property type="molecule type" value="Genomic_DNA"/>
</dbReference>
<sequence length="197" mass="23022">MSTKKQVILSVAQKYDICQAKEMDQNIKNIDLEEKEHWLAITIEEEGEVKKFHRPKWPKIEEALGLWIDNALNSSQDINSHILKKKANDMDDESKLTELIGCLSINDSLTAYEYIHAEDDEVKGRLTVEEFWRLLKAKIGGKTLCEQNTKLLYEQGSEFGDVDEEVKILRKLYKQVQLNIVKNLKQVDLHYYFQSFE</sequence>
<comment type="caution">
    <text evidence="1">The sequence shown here is derived from an EMBL/GenBank/DDBJ whole genome shotgun (WGS) entry which is preliminary data.</text>
</comment>
<reference evidence="1" key="1">
    <citation type="submission" date="2021-06" db="EMBL/GenBank/DDBJ databases">
        <authorList>
            <person name="Kallberg Y."/>
            <person name="Tangrot J."/>
            <person name="Rosling A."/>
        </authorList>
    </citation>
    <scope>NUCLEOTIDE SEQUENCE</scope>
    <source>
        <strain evidence="1">28 12/20/2015</strain>
    </source>
</reference>
<organism evidence="1 2">
    <name type="scientific">Cetraspora pellucida</name>
    <dbReference type="NCBI Taxonomy" id="1433469"/>
    <lineage>
        <taxon>Eukaryota</taxon>
        <taxon>Fungi</taxon>
        <taxon>Fungi incertae sedis</taxon>
        <taxon>Mucoromycota</taxon>
        <taxon>Glomeromycotina</taxon>
        <taxon>Glomeromycetes</taxon>
        <taxon>Diversisporales</taxon>
        <taxon>Gigasporaceae</taxon>
        <taxon>Cetraspora</taxon>
    </lineage>
</organism>
<protein>
    <submittedName>
        <fullName evidence="1">16523_t:CDS:1</fullName>
    </submittedName>
</protein>
<proteinExistence type="predicted"/>
<keyword evidence="2" id="KW-1185">Reference proteome</keyword>
<accession>A0ACA9LTD9</accession>
<name>A0ACA9LTD9_9GLOM</name>
<dbReference type="Proteomes" id="UP000789366">
    <property type="component" value="Unassembled WGS sequence"/>
</dbReference>
<gene>
    <name evidence="1" type="ORF">SPELUC_LOCUS5153</name>
</gene>
<evidence type="ECO:0000313" key="1">
    <source>
        <dbReference type="EMBL" id="CAG8549678.1"/>
    </source>
</evidence>